<evidence type="ECO:0000256" key="1">
    <source>
        <dbReference type="SAM" id="MobiDB-lite"/>
    </source>
</evidence>
<dbReference type="Proteomes" id="UP000672032">
    <property type="component" value="Chromosome 4"/>
</dbReference>
<proteinExistence type="predicted"/>
<evidence type="ECO:0000313" key="2">
    <source>
        <dbReference type="EMBL" id="QSZ33982.1"/>
    </source>
</evidence>
<accession>A0A8A3PFG9</accession>
<dbReference type="AlphaFoldDB" id="A0A8A3PFG9"/>
<sequence length="186" mass="20412">MSTPKKHSFSADPEDQKDIKIEIVEDKPATGSAKADSSFTVVSPERVEITMTIVVPKPRENTIVMKDNHGKDMEMSLGFGKMRDATPSTDDEESGGEGETDVPITSITEKIVLATRFSQIMGRNFLSRRVMDSKEEGVKPEAAASQINKATAPKISVPKKYRHRRRGVVAGRIQLRGHGFASSNLV</sequence>
<gene>
    <name evidence="2" type="ORF">DSL72_005562</name>
</gene>
<dbReference type="EMBL" id="CP063408">
    <property type="protein sequence ID" value="QSZ33982.1"/>
    <property type="molecule type" value="Genomic_DNA"/>
</dbReference>
<organism evidence="2 3">
    <name type="scientific">Monilinia vaccinii-corymbosi</name>
    <dbReference type="NCBI Taxonomy" id="61207"/>
    <lineage>
        <taxon>Eukaryota</taxon>
        <taxon>Fungi</taxon>
        <taxon>Dikarya</taxon>
        <taxon>Ascomycota</taxon>
        <taxon>Pezizomycotina</taxon>
        <taxon>Leotiomycetes</taxon>
        <taxon>Helotiales</taxon>
        <taxon>Sclerotiniaceae</taxon>
        <taxon>Monilinia</taxon>
    </lineage>
</organism>
<name>A0A8A3PFG9_9HELO</name>
<feature type="region of interest" description="Disordered" evidence="1">
    <location>
        <begin position="81"/>
        <end position="104"/>
    </location>
</feature>
<evidence type="ECO:0000313" key="3">
    <source>
        <dbReference type="Proteomes" id="UP000672032"/>
    </source>
</evidence>
<keyword evidence="3" id="KW-1185">Reference proteome</keyword>
<protein>
    <submittedName>
        <fullName evidence="2">Uncharacterized protein</fullName>
    </submittedName>
</protein>
<reference evidence="2" key="1">
    <citation type="submission" date="2020-10" db="EMBL/GenBank/DDBJ databases">
        <title>Genome Sequence of Monilinia vaccinii-corymbosi Sheds Light on Mummy Berry Disease Infection of Blueberry and Mating Type.</title>
        <authorList>
            <person name="Yow A.G."/>
            <person name="Zhang Y."/>
            <person name="Bansal K."/>
            <person name="Eacker S.M."/>
            <person name="Sullivan S."/>
            <person name="Liachko I."/>
            <person name="Cubeta M.A."/>
            <person name="Rollins J.A."/>
            <person name="Ashrafi H."/>
        </authorList>
    </citation>
    <scope>NUCLEOTIDE SEQUENCE</scope>
    <source>
        <strain evidence="2">RL-1</strain>
    </source>
</reference>
<dbReference type="OrthoDB" id="3564646at2759"/>
<feature type="compositionally biased region" description="Acidic residues" evidence="1">
    <location>
        <begin position="89"/>
        <end position="100"/>
    </location>
</feature>